<dbReference type="RefSeq" id="WP_035870075.1">
    <property type="nucleotide sequence ID" value="NZ_KK853997.1"/>
</dbReference>
<dbReference type="EMBL" id="JNBY01000162">
    <property type="protein sequence ID" value="KDN80712.1"/>
    <property type="molecule type" value="Genomic_DNA"/>
</dbReference>
<gene>
    <name evidence="1" type="ORF">KCH_74920</name>
</gene>
<name>A0A066YHW9_9ACTN</name>
<dbReference type="HOGENOM" id="CLU_076329_0_0_11"/>
<organism evidence="1 2">
    <name type="scientific">Kitasatospora cheerisanensis KCTC 2395</name>
    <dbReference type="NCBI Taxonomy" id="1348663"/>
    <lineage>
        <taxon>Bacteria</taxon>
        <taxon>Bacillati</taxon>
        <taxon>Actinomycetota</taxon>
        <taxon>Actinomycetes</taxon>
        <taxon>Kitasatosporales</taxon>
        <taxon>Streptomycetaceae</taxon>
        <taxon>Kitasatospora</taxon>
    </lineage>
</organism>
<protein>
    <submittedName>
        <fullName evidence="1">Uncharacterized protein</fullName>
    </submittedName>
</protein>
<sequence>MTDLQPHRPVVTRAVDGAICAYRPSGRTPGELAPVAVFRPADGDAVVSRAVPADLARAYYATPDAVVCVAADGEQLWRAPFRPEKTEEWGHTANCALSADDRQLWVYRPDAMAGRGDTDRWEVLDPATGALLGRADLETVGHGGEHWADPTSGTVLLDIGEGQDGTTVYRGRLTAAGLDVERLPWDDRCPIGLSPDGRRLLTVDHTQEDATVLDLPGGELRLTVALGDFGAAPEEHEAMVEWSGGYLDPDTLLLVLTGETEDEQEWFQAYRVDAHDGRILGEFSTHAANPYDLQPLGDGSWLTTGASGHPVRWFAG</sequence>
<dbReference type="eggNOG" id="ENOG5032WGA">
    <property type="taxonomic scope" value="Bacteria"/>
</dbReference>
<evidence type="ECO:0000313" key="2">
    <source>
        <dbReference type="Proteomes" id="UP000027178"/>
    </source>
</evidence>
<dbReference type="AlphaFoldDB" id="A0A066YHW9"/>
<accession>A0A066YHW9</accession>
<dbReference type="Proteomes" id="UP000027178">
    <property type="component" value="Unassembled WGS sequence"/>
</dbReference>
<dbReference type="OrthoDB" id="4454357at2"/>
<reference evidence="1 2" key="1">
    <citation type="submission" date="2014-05" db="EMBL/GenBank/DDBJ databases">
        <title>Draft Genome Sequence of Kitasatospora cheerisanensis KCTC 2395.</title>
        <authorList>
            <person name="Nam D.H."/>
        </authorList>
    </citation>
    <scope>NUCLEOTIDE SEQUENCE [LARGE SCALE GENOMIC DNA]</scope>
    <source>
        <strain evidence="1 2">KCTC 2395</strain>
    </source>
</reference>
<keyword evidence="2" id="KW-1185">Reference proteome</keyword>
<evidence type="ECO:0000313" key="1">
    <source>
        <dbReference type="EMBL" id="KDN80712.1"/>
    </source>
</evidence>
<dbReference type="SUPFAM" id="SSF50998">
    <property type="entry name" value="Quinoprotein alcohol dehydrogenase-like"/>
    <property type="match status" value="1"/>
</dbReference>
<dbReference type="InterPro" id="IPR011047">
    <property type="entry name" value="Quinoprotein_ADH-like_sf"/>
</dbReference>
<proteinExistence type="predicted"/>
<comment type="caution">
    <text evidence="1">The sequence shown here is derived from an EMBL/GenBank/DDBJ whole genome shotgun (WGS) entry which is preliminary data.</text>
</comment>
<dbReference type="PATRIC" id="fig|1348663.4.peg.7241"/>